<dbReference type="EMBL" id="JAMFLX010000014">
    <property type="protein sequence ID" value="MCL6270597.1"/>
    <property type="molecule type" value="Genomic_DNA"/>
</dbReference>
<gene>
    <name evidence="1" type="ORF">M3P05_11745</name>
</gene>
<comment type="caution">
    <text evidence="1">The sequence shown here is derived from an EMBL/GenBank/DDBJ whole genome shotgun (WGS) entry which is preliminary data.</text>
</comment>
<reference evidence="1 2" key="1">
    <citation type="submission" date="2022-05" db="EMBL/GenBank/DDBJ databases">
        <authorList>
            <person name="Park J.-S."/>
        </authorList>
    </citation>
    <scope>NUCLEOTIDE SEQUENCE [LARGE SCALE GENOMIC DNA]</scope>
    <source>
        <strain evidence="1 2">2012CJ34-2</strain>
    </source>
</reference>
<sequence>MLLTCEIFVNFKCSFAYHRVDHHLHKVDGGNSSDKSTNKPDHGCSEAVHAITNTESGQNGKPTFLFSLDEFQINAANCSGFYGREVVVQLPQVGLLRGLPELALLP</sequence>
<name>A0ABT0PGT9_9GAMM</name>
<keyword evidence="2" id="KW-1185">Reference proteome</keyword>
<accession>A0ABT0PGT9</accession>
<dbReference type="RefSeq" id="WP_249699844.1">
    <property type="nucleotide sequence ID" value="NZ_JAMFLX010000014.1"/>
</dbReference>
<dbReference type="Proteomes" id="UP001203338">
    <property type="component" value="Unassembled WGS sequence"/>
</dbReference>
<protein>
    <submittedName>
        <fullName evidence="1">Uncharacterized protein</fullName>
    </submittedName>
</protein>
<proteinExistence type="predicted"/>
<evidence type="ECO:0000313" key="1">
    <source>
        <dbReference type="EMBL" id="MCL6270597.1"/>
    </source>
</evidence>
<evidence type="ECO:0000313" key="2">
    <source>
        <dbReference type="Proteomes" id="UP001203338"/>
    </source>
</evidence>
<organism evidence="1 2">
    <name type="scientific">Parendozoicomonas callyspongiae</name>
    <dbReference type="NCBI Taxonomy" id="2942213"/>
    <lineage>
        <taxon>Bacteria</taxon>
        <taxon>Pseudomonadati</taxon>
        <taxon>Pseudomonadota</taxon>
        <taxon>Gammaproteobacteria</taxon>
        <taxon>Oceanospirillales</taxon>
        <taxon>Endozoicomonadaceae</taxon>
        <taxon>Parendozoicomonas</taxon>
    </lineage>
</organism>